<dbReference type="Proteomes" id="UP000004848">
    <property type="component" value="Unassembled WGS sequence"/>
</dbReference>
<dbReference type="EMBL" id="AAUW01000027">
    <property type="protein sequence ID" value="EAV40643.1"/>
    <property type="molecule type" value="Genomic_DNA"/>
</dbReference>
<dbReference type="PANTHER" id="PTHR33055">
    <property type="entry name" value="TRANSPOSASE FOR INSERTION SEQUENCE ELEMENT IS1111A"/>
    <property type="match status" value="1"/>
</dbReference>
<evidence type="ECO:0000259" key="2">
    <source>
        <dbReference type="Pfam" id="PF01548"/>
    </source>
</evidence>
<evidence type="ECO:0000313" key="5">
    <source>
        <dbReference type="EMBL" id="EAV43509.1"/>
    </source>
</evidence>
<name>A0NUA7_ROSAI</name>
<dbReference type="GO" id="GO:0004803">
    <property type="term" value="F:transposase activity"/>
    <property type="evidence" value="ECO:0007669"/>
    <property type="project" value="InterPro"/>
</dbReference>
<accession>A0NUA7</accession>
<proteinExistence type="predicted"/>
<reference evidence="5 6" key="1">
    <citation type="submission" date="2006-05" db="EMBL/GenBank/DDBJ databases">
        <authorList>
            <person name="King G."/>
            <person name="Ferriera S."/>
            <person name="Johnson J."/>
            <person name="Kravitz S."/>
            <person name="Beeson K."/>
            <person name="Sutton G."/>
            <person name="Rogers Y.-H."/>
            <person name="Friedman R."/>
            <person name="Frazier M."/>
            <person name="Venter J.C."/>
        </authorList>
    </citation>
    <scope>NUCLEOTIDE SEQUENCE [LARGE SCALE GENOMIC DNA]</scope>
    <source>
        <strain evidence="6">ATCC 25650 / DSM 13394 / JCM 20685 / NBRC 16684 / NCIMB 2208 / IAM 12614 / B1</strain>
        <strain evidence="5">IAM 12614</strain>
    </source>
</reference>
<dbReference type="PANTHER" id="PTHR33055:SF3">
    <property type="entry name" value="PUTATIVE TRANSPOSASE FOR IS117-RELATED"/>
    <property type="match status" value="1"/>
</dbReference>
<protein>
    <submittedName>
        <fullName evidence="5">IS1111A/IS1328/IS1533 family transposase</fullName>
    </submittedName>
</protein>
<evidence type="ECO:0000259" key="3">
    <source>
        <dbReference type="Pfam" id="PF02371"/>
    </source>
</evidence>
<dbReference type="EMBL" id="AAUW01000009">
    <property type="protein sequence ID" value="EAV43509.1"/>
    <property type="molecule type" value="Genomic_DNA"/>
</dbReference>
<dbReference type="GO" id="GO:0006313">
    <property type="term" value="P:DNA transposition"/>
    <property type="evidence" value="ECO:0007669"/>
    <property type="project" value="InterPro"/>
</dbReference>
<dbReference type="eggNOG" id="COG3547">
    <property type="taxonomic scope" value="Bacteria"/>
</dbReference>
<feature type="domain" description="Transposase IS110-like N-terminal" evidence="2">
    <location>
        <begin position="21"/>
        <end position="160"/>
    </location>
</feature>
<comment type="caution">
    <text evidence="5">The sequence shown here is derived from an EMBL/GenBank/DDBJ whole genome shotgun (WGS) entry which is preliminary data.</text>
</comment>
<dbReference type="Pfam" id="PF01548">
    <property type="entry name" value="DEDD_Tnp_IS110"/>
    <property type="match status" value="1"/>
</dbReference>
<organism evidence="5 6">
    <name type="scientific">Roseibium aggregatum (strain ATCC 25650 / DSM 13394 / JCM 20685 / NBRC 16684 / NCIMB 2208 / IAM 12614 / B1)</name>
    <name type="common">Stappia aggregata</name>
    <dbReference type="NCBI Taxonomy" id="384765"/>
    <lineage>
        <taxon>Bacteria</taxon>
        <taxon>Pseudomonadati</taxon>
        <taxon>Pseudomonadota</taxon>
        <taxon>Alphaproteobacteria</taxon>
        <taxon>Hyphomicrobiales</taxon>
        <taxon>Stappiaceae</taxon>
        <taxon>Roseibium</taxon>
    </lineage>
</organism>
<dbReference type="InterPro" id="IPR003346">
    <property type="entry name" value="Transposase_20"/>
</dbReference>
<evidence type="ECO:0000313" key="6">
    <source>
        <dbReference type="Proteomes" id="UP000004848"/>
    </source>
</evidence>
<evidence type="ECO:0000256" key="1">
    <source>
        <dbReference type="SAM" id="Coils"/>
    </source>
</evidence>
<dbReference type="AlphaFoldDB" id="A0NUA7"/>
<dbReference type="NCBIfam" id="NF033542">
    <property type="entry name" value="transpos_IS110"/>
    <property type="match status" value="1"/>
</dbReference>
<dbReference type="InterPro" id="IPR047650">
    <property type="entry name" value="Transpos_IS110"/>
</dbReference>
<keyword evidence="1" id="KW-0175">Coiled coil</keyword>
<dbReference type="Pfam" id="PF02371">
    <property type="entry name" value="Transposase_20"/>
    <property type="match status" value="1"/>
</dbReference>
<sequence length="355" mass="39082">MWEGGIFSILQEASMSEVHTIGLDLAKSVFQAHGADGSGEVVFRKRLRRKQVLAFFADQPRCLVAMEACGSAHYWGRELARLGHKVKLIPPIYVKPFVKRQKNDAADAEAICEAANRPTMRFVPVKSEERQGIAVLLRTREILIRQRTQTINALRGHLAEFGVIVPKGASNVAKLIERIASPEISLPEVARAALSYLTDSLLRLEDQVRELDREIAGLARANETARRLMTIPGIGPLIAVAMVALAPPPETFRRGRDFAAWLGLTPRQNSTGGKQRLGATTKMGERSLRRLLIIGANSVVMWRSKKGAAPGTWLEGMLARKPAMLVRVAQANKMARIVWAIMSGNQTYQAPVAQA</sequence>
<evidence type="ECO:0000313" key="4">
    <source>
        <dbReference type="EMBL" id="EAV40643.1"/>
    </source>
</evidence>
<dbReference type="GO" id="GO:0003677">
    <property type="term" value="F:DNA binding"/>
    <property type="evidence" value="ECO:0007669"/>
    <property type="project" value="InterPro"/>
</dbReference>
<feature type="coiled-coil region" evidence="1">
    <location>
        <begin position="194"/>
        <end position="228"/>
    </location>
</feature>
<gene>
    <name evidence="4" type="ORF">SIAM614_00337</name>
    <name evidence="5" type="ORF">SIAM614_02491</name>
</gene>
<feature type="domain" description="Transposase IS116/IS110/IS902 C-terminal" evidence="3">
    <location>
        <begin position="225"/>
        <end position="303"/>
    </location>
</feature>
<dbReference type="InterPro" id="IPR002525">
    <property type="entry name" value="Transp_IS110-like_N"/>
</dbReference>